<evidence type="ECO:0000256" key="5">
    <source>
        <dbReference type="ARBA" id="ARBA00023136"/>
    </source>
</evidence>
<feature type="transmembrane region" description="Helical" evidence="6">
    <location>
        <begin position="248"/>
        <end position="267"/>
    </location>
</feature>
<dbReference type="PANTHER" id="PTHR21716">
    <property type="entry name" value="TRANSMEMBRANE PROTEIN"/>
    <property type="match status" value="1"/>
</dbReference>
<keyword evidence="3 6" id="KW-0812">Transmembrane</keyword>
<name>A0A4R2MDF2_RUBGE</name>
<dbReference type="EMBL" id="SLXD01000002">
    <property type="protein sequence ID" value="TCP04391.1"/>
    <property type="molecule type" value="Genomic_DNA"/>
</dbReference>
<dbReference type="RefSeq" id="WP_132644901.1">
    <property type="nucleotide sequence ID" value="NZ_CP181386.1"/>
</dbReference>
<comment type="subcellular location">
    <subcellularLocation>
        <location evidence="1">Membrane</location>
        <topology evidence="1">Multi-pass membrane protein</topology>
    </subcellularLocation>
</comment>
<dbReference type="OrthoDB" id="5761230at2"/>
<dbReference type="InterPro" id="IPR002549">
    <property type="entry name" value="AI-2E-like"/>
</dbReference>
<dbReference type="GO" id="GO:0055085">
    <property type="term" value="P:transmembrane transport"/>
    <property type="evidence" value="ECO:0007669"/>
    <property type="project" value="TreeGrafter"/>
</dbReference>
<keyword evidence="4 6" id="KW-1133">Transmembrane helix</keyword>
<dbReference type="Proteomes" id="UP000295106">
    <property type="component" value="Unassembled WGS sequence"/>
</dbReference>
<evidence type="ECO:0000256" key="2">
    <source>
        <dbReference type="ARBA" id="ARBA00009773"/>
    </source>
</evidence>
<evidence type="ECO:0000256" key="4">
    <source>
        <dbReference type="ARBA" id="ARBA00022989"/>
    </source>
</evidence>
<dbReference type="Pfam" id="PF01594">
    <property type="entry name" value="AI-2E_transport"/>
    <property type="match status" value="1"/>
</dbReference>
<gene>
    <name evidence="7" type="ORF">EV684_102144</name>
</gene>
<dbReference type="PANTHER" id="PTHR21716:SF62">
    <property type="entry name" value="TRANSPORT PROTEIN YDBI-RELATED"/>
    <property type="match status" value="1"/>
</dbReference>
<comment type="similarity">
    <text evidence="2">Belongs to the autoinducer-2 exporter (AI-2E) (TC 2.A.86) family.</text>
</comment>
<protein>
    <submittedName>
        <fullName evidence="7">Putative PurR-regulated permease PerM</fullName>
    </submittedName>
</protein>
<dbReference type="AlphaFoldDB" id="A0A4R2MDF2"/>
<evidence type="ECO:0000256" key="6">
    <source>
        <dbReference type="SAM" id="Phobius"/>
    </source>
</evidence>
<comment type="caution">
    <text evidence="7">The sequence shown here is derived from an EMBL/GenBank/DDBJ whole genome shotgun (WGS) entry which is preliminary data.</text>
</comment>
<evidence type="ECO:0000313" key="8">
    <source>
        <dbReference type="Proteomes" id="UP000295106"/>
    </source>
</evidence>
<keyword evidence="5 6" id="KW-0472">Membrane</keyword>
<feature type="transmembrane region" description="Helical" evidence="6">
    <location>
        <begin position="311"/>
        <end position="337"/>
    </location>
</feature>
<feature type="transmembrane region" description="Helical" evidence="6">
    <location>
        <begin position="214"/>
        <end position="242"/>
    </location>
</feature>
<accession>A0A4R2MDF2</accession>
<evidence type="ECO:0000256" key="3">
    <source>
        <dbReference type="ARBA" id="ARBA00022692"/>
    </source>
</evidence>
<feature type="transmembrane region" description="Helical" evidence="6">
    <location>
        <begin position="73"/>
        <end position="93"/>
    </location>
</feature>
<feature type="transmembrane region" description="Helical" evidence="6">
    <location>
        <begin position="35"/>
        <end position="61"/>
    </location>
</feature>
<reference evidence="7 8" key="1">
    <citation type="submission" date="2019-03" db="EMBL/GenBank/DDBJ databases">
        <title>Genomic Encyclopedia of Type Strains, Phase IV (KMG-IV): sequencing the most valuable type-strain genomes for metagenomic binning, comparative biology and taxonomic classification.</title>
        <authorList>
            <person name="Goeker M."/>
        </authorList>
    </citation>
    <scope>NUCLEOTIDE SEQUENCE [LARGE SCALE GENOMIC DNA]</scope>
    <source>
        <strain evidence="7 8">DSM 1709</strain>
    </source>
</reference>
<organism evidence="7 8">
    <name type="scientific">Rubrivivax gelatinosus</name>
    <name type="common">Rhodocyclus gelatinosus</name>
    <name type="synonym">Rhodopseudomonas gelatinosa</name>
    <dbReference type="NCBI Taxonomy" id="28068"/>
    <lineage>
        <taxon>Bacteria</taxon>
        <taxon>Pseudomonadati</taxon>
        <taxon>Pseudomonadota</taxon>
        <taxon>Betaproteobacteria</taxon>
        <taxon>Burkholderiales</taxon>
        <taxon>Sphaerotilaceae</taxon>
        <taxon>Rubrivivax</taxon>
    </lineage>
</organism>
<proteinExistence type="inferred from homology"/>
<feature type="transmembrane region" description="Helical" evidence="6">
    <location>
        <begin position="154"/>
        <end position="174"/>
    </location>
</feature>
<dbReference type="GeneID" id="99685069"/>
<dbReference type="GO" id="GO:0016020">
    <property type="term" value="C:membrane"/>
    <property type="evidence" value="ECO:0007669"/>
    <property type="project" value="UniProtKB-SubCell"/>
</dbReference>
<evidence type="ECO:0000256" key="1">
    <source>
        <dbReference type="ARBA" id="ARBA00004141"/>
    </source>
</evidence>
<sequence length="349" mass="36572">MKEADPQPSPPTSQRAGGGGGGRLGPWLLLLGGAALAWVLVDVLMLVFAALLFALVLRALAGPLEARGLSARLSLPLVLLALAAVLAGAFWLVGAGAAEQLQALRDTLPRAWAAFQRWLGDYTSGRWLQSLWDSARPLDDWGRLAGLATGTLNAATGAIGAFVLLLVVGIYLAADPGTYRRGLVTLVPPARRPQAERTLDAAGRNLSRWLLGQAVSMLVVGLLTGIGLALIGAPLVLSLSLIAGLLEFVPYFGPIVSGVLIVGVALAEGEGLALQALLVCLAVQQAEGYVVQPLVQRWAVRLPPVLGMCSVLVFGVLFGLPGVLLAMPLMVLTMTLVNELYVRRLEPPD</sequence>
<evidence type="ECO:0000313" key="7">
    <source>
        <dbReference type="EMBL" id="TCP04391.1"/>
    </source>
</evidence>